<reference evidence="2" key="1">
    <citation type="submission" date="2020-11" db="EMBL/GenBank/DDBJ databases">
        <title>Sequencing the genomes of 1000 actinobacteria strains.</title>
        <authorList>
            <person name="Klenk H.-P."/>
        </authorList>
    </citation>
    <scope>NUCLEOTIDE SEQUENCE</scope>
    <source>
        <strain evidence="2">DSM 45356</strain>
    </source>
</reference>
<dbReference type="AlphaFoldDB" id="A0A8J7KTD7"/>
<dbReference type="Pfam" id="PF04149">
    <property type="entry name" value="DUF397"/>
    <property type="match status" value="1"/>
</dbReference>
<evidence type="ECO:0000313" key="3">
    <source>
        <dbReference type="Proteomes" id="UP000622552"/>
    </source>
</evidence>
<feature type="domain" description="DUF397" evidence="1">
    <location>
        <begin position="6"/>
        <end position="34"/>
    </location>
</feature>
<proteinExistence type="predicted"/>
<protein>
    <recommendedName>
        <fullName evidence="1">DUF397 domain-containing protein</fullName>
    </recommendedName>
</protein>
<evidence type="ECO:0000259" key="1">
    <source>
        <dbReference type="Pfam" id="PF04149"/>
    </source>
</evidence>
<comment type="caution">
    <text evidence="2">The sequence shown here is derived from an EMBL/GenBank/DDBJ whole genome shotgun (WGS) entry which is preliminary data.</text>
</comment>
<sequence length="40" mass="4278">MADGKVAVRHSHHPDGAAIVYNADEWAAFMAGAKSGEFDF</sequence>
<dbReference type="EMBL" id="JADOUF010000001">
    <property type="protein sequence ID" value="MBG6140622.1"/>
    <property type="molecule type" value="Genomic_DNA"/>
</dbReference>
<name>A0A8J7KTD7_9ACTN</name>
<accession>A0A8J7KTD7</accession>
<evidence type="ECO:0000313" key="2">
    <source>
        <dbReference type="EMBL" id="MBG6140622.1"/>
    </source>
</evidence>
<organism evidence="2 3">
    <name type="scientific">Longispora fulva</name>
    <dbReference type="NCBI Taxonomy" id="619741"/>
    <lineage>
        <taxon>Bacteria</taxon>
        <taxon>Bacillati</taxon>
        <taxon>Actinomycetota</taxon>
        <taxon>Actinomycetes</taxon>
        <taxon>Micromonosporales</taxon>
        <taxon>Micromonosporaceae</taxon>
        <taxon>Longispora</taxon>
    </lineage>
</organism>
<keyword evidence="3" id="KW-1185">Reference proteome</keyword>
<gene>
    <name evidence="2" type="ORF">IW245_006816</name>
</gene>
<dbReference type="Proteomes" id="UP000622552">
    <property type="component" value="Unassembled WGS sequence"/>
</dbReference>
<dbReference type="InterPro" id="IPR007278">
    <property type="entry name" value="DUF397"/>
</dbReference>